<evidence type="ECO:0000256" key="19">
    <source>
        <dbReference type="HAMAP-Rule" id="MF_00110"/>
    </source>
</evidence>
<dbReference type="PANTHER" id="PTHR43622:SF7">
    <property type="entry name" value="3-DEHYDROQUINATE SYNTHASE, CHLOROPLASTIC"/>
    <property type="match status" value="1"/>
</dbReference>
<feature type="binding site" evidence="19">
    <location>
        <position position="183"/>
    </location>
    <ligand>
        <name>Zn(2+)</name>
        <dbReference type="ChEBI" id="CHEBI:29105"/>
    </ligand>
</feature>
<comment type="pathway">
    <text evidence="6 19">Metabolic intermediate biosynthesis; chorismate biosynthesis; chorismate from D-erythrose 4-phosphate and phosphoenolpyruvate: step 2/7.</text>
</comment>
<comment type="catalytic activity">
    <reaction evidence="1 19">
        <text>7-phospho-2-dehydro-3-deoxy-D-arabino-heptonate = 3-dehydroquinate + phosphate</text>
        <dbReference type="Rhea" id="RHEA:21968"/>
        <dbReference type="ChEBI" id="CHEBI:32364"/>
        <dbReference type="ChEBI" id="CHEBI:43474"/>
        <dbReference type="ChEBI" id="CHEBI:58394"/>
        <dbReference type="EC" id="4.2.3.4"/>
    </reaction>
</comment>
<reference evidence="22 23" key="1">
    <citation type="submission" date="2019-07" db="EMBL/GenBank/DDBJ databases">
        <title>Description of 53C-WASEF.</title>
        <authorList>
            <person name="Pitt A."/>
            <person name="Hahn M.W."/>
        </authorList>
    </citation>
    <scope>NUCLEOTIDE SEQUENCE [LARGE SCALE GENOMIC DNA]</scope>
    <source>
        <strain evidence="22 23">53C-WASEF</strain>
    </source>
</reference>
<dbReference type="InterPro" id="IPR016037">
    <property type="entry name" value="DHQ_synth_AroB"/>
</dbReference>
<feature type="binding site" evidence="19">
    <location>
        <position position="141"/>
    </location>
    <ligand>
        <name>NAD(+)</name>
        <dbReference type="ChEBI" id="CHEBI:57540"/>
    </ligand>
</feature>
<gene>
    <name evidence="19 22" type="primary">aroB</name>
    <name evidence="22" type="ORF">FPL22_15355</name>
</gene>
<evidence type="ECO:0000256" key="2">
    <source>
        <dbReference type="ARBA" id="ARBA00001911"/>
    </source>
</evidence>
<dbReference type="EC" id="4.2.3.4" evidence="8 19"/>
<dbReference type="GO" id="GO:0009073">
    <property type="term" value="P:aromatic amino acid family biosynthetic process"/>
    <property type="evidence" value="ECO:0007669"/>
    <property type="project" value="UniProtKB-KW"/>
</dbReference>
<evidence type="ECO:0000259" key="20">
    <source>
        <dbReference type="Pfam" id="PF01761"/>
    </source>
</evidence>
<keyword evidence="18 19" id="KW-0170">Cobalt</keyword>
<comment type="caution">
    <text evidence="19">Lacks conserved residue(s) required for the propagation of feature annotation.</text>
</comment>
<dbReference type="OrthoDB" id="9806583at2"/>
<evidence type="ECO:0000256" key="11">
    <source>
        <dbReference type="ARBA" id="ARBA00022605"/>
    </source>
</evidence>
<dbReference type="GO" id="GO:0009423">
    <property type="term" value="P:chorismate biosynthetic process"/>
    <property type="evidence" value="ECO:0007669"/>
    <property type="project" value="UniProtKB-UniRule"/>
</dbReference>
<evidence type="ECO:0000256" key="16">
    <source>
        <dbReference type="ARBA" id="ARBA00023141"/>
    </source>
</evidence>
<organism evidence="22 23">
    <name type="scientific">Rariglobus hedericola</name>
    <dbReference type="NCBI Taxonomy" id="2597822"/>
    <lineage>
        <taxon>Bacteria</taxon>
        <taxon>Pseudomonadati</taxon>
        <taxon>Verrucomicrobiota</taxon>
        <taxon>Opitutia</taxon>
        <taxon>Opitutales</taxon>
        <taxon>Opitutaceae</taxon>
        <taxon>Rariglobus</taxon>
    </lineage>
</organism>
<dbReference type="GO" id="GO:0000166">
    <property type="term" value="F:nucleotide binding"/>
    <property type="evidence" value="ECO:0007669"/>
    <property type="project" value="UniProtKB-KW"/>
</dbReference>
<dbReference type="Gene3D" id="1.20.1090.10">
    <property type="entry name" value="Dehydroquinate synthase-like - alpha domain"/>
    <property type="match status" value="1"/>
</dbReference>
<dbReference type="InterPro" id="IPR056179">
    <property type="entry name" value="DHQS_C"/>
</dbReference>
<dbReference type="GO" id="GO:0003856">
    <property type="term" value="F:3-dehydroquinate synthase activity"/>
    <property type="evidence" value="ECO:0007669"/>
    <property type="project" value="UniProtKB-UniRule"/>
</dbReference>
<dbReference type="Pfam" id="PF01761">
    <property type="entry name" value="DHQ_synthase"/>
    <property type="match status" value="1"/>
</dbReference>
<sequence>MIESLTVNLGARSYPIQFGVNAAAAVRAEVDALITAGRKVVVVTDRNLANAQRDTLETMFGGQPMLVLEPGEETKSLTELGRVLDFLAEHRIDRGGALFAAGGGVIGDLAGFAAASYLRGIAFYQVPTTLLSMVDSSVGGKTGINLKAGKNLVGAFHQPKGVFIGTGLLTTLPPREFAAGMAEVIKTGLLGDAALFAQLEAKTLTVESAELGAVVRRCCALKAGVVEADEHETAKEGGRALLNLGHTFGHAIEQVTGYGHYLHGEAVAIGLAAAARLSQKLGYIGAVEVARIEAVLTAHALPVKLREALPLAPLMTAMARDKKVRAGALRFVVLKSLGVAATQGDIDPKLAEESFREVGAT</sequence>
<comment type="function">
    <text evidence="4 19">Catalyzes the conversion of 3-deoxy-D-arabino-heptulosonate 7-phosphate (DAHP) to dehydroquinate (DHQ).</text>
</comment>
<dbReference type="Pfam" id="PF24621">
    <property type="entry name" value="DHQS_C"/>
    <property type="match status" value="1"/>
</dbReference>
<evidence type="ECO:0000313" key="22">
    <source>
        <dbReference type="EMBL" id="TSJ77463.1"/>
    </source>
</evidence>
<evidence type="ECO:0000256" key="17">
    <source>
        <dbReference type="ARBA" id="ARBA00023239"/>
    </source>
</evidence>
<dbReference type="NCBIfam" id="TIGR01357">
    <property type="entry name" value="aroB"/>
    <property type="match status" value="1"/>
</dbReference>
<dbReference type="InterPro" id="IPR030960">
    <property type="entry name" value="DHQS/DOIS_N"/>
</dbReference>
<dbReference type="PIRSF" id="PIRSF001455">
    <property type="entry name" value="DHQ_synth"/>
    <property type="match status" value="1"/>
</dbReference>
<accession>A0A556QLF8</accession>
<feature type="domain" description="3-dehydroquinate synthase C-terminal" evidence="21">
    <location>
        <begin position="180"/>
        <end position="324"/>
    </location>
</feature>
<dbReference type="HAMAP" id="MF_00110">
    <property type="entry name" value="DHQ_synthase"/>
    <property type="match status" value="1"/>
</dbReference>
<evidence type="ECO:0000256" key="12">
    <source>
        <dbReference type="ARBA" id="ARBA00022723"/>
    </source>
</evidence>
<evidence type="ECO:0000256" key="1">
    <source>
        <dbReference type="ARBA" id="ARBA00001393"/>
    </source>
</evidence>
<dbReference type="InterPro" id="IPR050071">
    <property type="entry name" value="Dehydroquinate_synthase"/>
</dbReference>
<dbReference type="Gene3D" id="3.40.50.1970">
    <property type="match status" value="1"/>
</dbReference>
<dbReference type="Proteomes" id="UP000315648">
    <property type="component" value="Unassembled WGS sequence"/>
</dbReference>
<feature type="binding site" evidence="19">
    <location>
        <begin position="128"/>
        <end position="129"/>
    </location>
    <ligand>
        <name>NAD(+)</name>
        <dbReference type="ChEBI" id="CHEBI:57540"/>
    </ligand>
</feature>
<proteinExistence type="inferred from homology"/>
<dbReference type="SUPFAM" id="SSF56796">
    <property type="entry name" value="Dehydroquinate synthase-like"/>
    <property type="match status" value="1"/>
</dbReference>
<evidence type="ECO:0000256" key="7">
    <source>
        <dbReference type="ARBA" id="ARBA00005412"/>
    </source>
</evidence>
<dbReference type="InterPro" id="IPR030963">
    <property type="entry name" value="DHQ_synth_fam"/>
</dbReference>
<evidence type="ECO:0000256" key="18">
    <source>
        <dbReference type="ARBA" id="ARBA00023285"/>
    </source>
</evidence>
<dbReference type="FunFam" id="3.40.50.1970:FF:000007">
    <property type="entry name" value="Pentafunctional AROM polypeptide"/>
    <property type="match status" value="1"/>
</dbReference>
<evidence type="ECO:0000256" key="9">
    <source>
        <dbReference type="ARBA" id="ARBA00017684"/>
    </source>
</evidence>
<dbReference type="UniPathway" id="UPA00053">
    <property type="reaction ID" value="UER00085"/>
</dbReference>
<protein>
    <recommendedName>
        <fullName evidence="9 19">3-dehydroquinate synthase</fullName>
        <shortName evidence="19">DHQS</shortName>
        <ecNumber evidence="8 19">4.2.3.4</ecNumber>
    </recommendedName>
</protein>
<feature type="binding site" evidence="19">
    <location>
        <position position="150"/>
    </location>
    <ligand>
        <name>NAD(+)</name>
        <dbReference type="ChEBI" id="CHEBI:57540"/>
    </ligand>
</feature>
<keyword evidence="23" id="KW-1185">Reference proteome</keyword>
<keyword evidence="15 19" id="KW-0520">NAD</keyword>
<evidence type="ECO:0000256" key="10">
    <source>
        <dbReference type="ARBA" id="ARBA00022490"/>
    </source>
</evidence>
<feature type="binding site" evidence="19">
    <location>
        <begin position="104"/>
        <end position="108"/>
    </location>
    <ligand>
        <name>NAD(+)</name>
        <dbReference type="ChEBI" id="CHEBI:57540"/>
    </ligand>
</feature>
<keyword evidence="14 19" id="KW-0862">Zinc</keyword>
<keyword evidence="11 19" id="KW-0028">Amino-acid biosynthesis</keyword>
<dbReference type="GO" id="GO:0008652">
    <property type="term" value="P:amino acid biosynthetic process"/>
    <property type="evidence" value="ECO:0007669"/>
    <property type="project" value="UniProtKB-KW"/>
</dbReference>
<keyword evidence="10 19" id="KW-0963">Cytoplasm</keyword>
<evidence type="ECO:0000256" key="8">
    <source>
        <dbReference type="ARBA" id="ARBA00013031"/>
    </source>
</evidence>
<feature type="binding site" evidence="19">
    <location>
        <position position="246"/>
    </location>
    <ligand>
        <name>Zn(2+)</name>
        <dbReference type="ChEBI" id="CHEBI:29105"/>
    </ligand>
</feature>
<evidence type="ECO:0000256" key="5">
    <source>
        <dbReference type="ARBA" id="ARBA00004496"/>
    </source>
</evidence>
<evidence type="ECO:0000256" key="13">
    <source>
        <dbReference type="ARBA" id="ARBA00022741"/>
    </source>
</evidence>
<dbReference type="PANTHER" id="PTHR43622">
    <property type="entry name" value="3-DEHYDROQUINATE SYNTHASE"/>
    <property type="match status" value="1"/>
</dbReference>
<dbReference type="GO" id="GO:0046872">
    <property type="term" value="F:metal ion binding"/>
    <property type="evidence" value="ECO:0007669"/>
    <property type="project" value="UniProtKB-KW"/>
</dbReference>
<comment type="similarity">
    <text evidence="7 19">Belongs to the sugar phosphate cyclases superfamily. Dehydroquinate synthase family.</text>
</comment>
<evidence type="ECO:0000256" key="4">
    <source>
        <dbReference type="ARBA" id="ARBA00003485"/>
    </source>
</evidence>
<dbReference type="EMBL" id="VMBG01000002">
    <property type="protein sequence ID" value="TSJ77463.1"/>
    <property type="molecule type" value="Genomic_DNA"/>
</dbReference>
<evidence type="ECO:0000256" key="3">
    <source>
        <dbReference type="ARBA" id="ARBA00001947"/>
    </source>
</evidence>
<dbReference type="CDD" id="cd08195">
    <property type="entry name" value="DHQS"/>
    <property type="match status" value="1"/>
</dbReference>
<comment type="cofactor">
    <cofactor evidence="2 19">
        <name>NAD(+)</name>
        <dbReference type="ChEBI" id="CHEBI:57540"/>
    </cofactor>
</comment>
<name>A0A556QLF8_9BACT</name>
<evidence type="ECO:0000256" key="14">
    <source>
        <dbReference type="ARBA" id="ARBA00022833"/>
    </source>
</evidence>
<keyword evidence="16 19" id="KW-0057">Aromatic amino acid biosynthesis</keyword>
<comment type="cofactor">
    <cofactor evidence="3">
        <name>Zn(2+)</name>
        <dbReference type="ChEBI" id="CHEBI:29105"/>
    </cofactor>
</comment>
<evidence type="ECO:0000313" key="23">
    <source>
        <dbReference type="Proteomes" id="UP000315648"/>
    </source>
</evidence>
<keyword evidence="17 19" id="KW-0456">Lyase</keyword>
<keyword evidence="12 19" id="KW-0479">Metal-binding</keyword>
<evidence type="ECO:0000256" key="6">
    <source>
        <dbReference type="ARBA" id="ARBA00004661"/>
    </source>
</evidence>
<dbReference type="GO" id="GO:0005737">
    <property type="term" value="C:cytoplasm"/>
    <property type="evidence" value="ECO:0007669"/>
    <property type="project" value="UniProtKB-SubCell"/>
</dbReference>
<dbReference type="RefSeq" id="WP_144353872.1">
    <property type="nucleotide sequence ID" value="NZ_CBCRVV010000008.1"/>
</dbReference>
<feature type="binding site" evidence="19">
    <location>
        <position position="263"/>
    </location>
    <ligand>
        <name>Zn(2+)</name>
        <dbReference type="ChEBI" id="CHEBI:29105"/>
    </ligand>
</feature>
<evidence type="ECO:0000256" key="15">
    <source>
        <dbReference type="ARBA" id="ARBA00023027"/>
    </source>
</evidence>
<comment type="subcellular location">
    <subcellularLocation>
        <location evidence="5 19">Cytoplasm</location>
    </subcellularLocation>
</comment>
<comment type="cofactor">
    <cofactor evidence="19">
        <name>Co(2+)</name>
        <dbReference type="ChEBI" id="CHEBI:48828"/>
    </cofactor>
    <cofactor evidence="19">
        <name>Zn(2+)</name>
        <dbReference type="ChEBI" id="CHEBI:29105"/>
    </cofactor>
    <text evidence="19">Binds 1 divalent metal cation per subunit. Can use either Co(2+) or Zn(2+).</text>
</comment>
<keyword evidence="13 19" id="KW-0547">Nucleotide-binding</keyword>
<dbReference type="AlphaFoldDB" id="A0A556QLF8"/>
<feature type="domain" description="3-dehydroquinate synthase N-terminal" evidence="20">
    <location>
        <begin position="66"/>
        <end position="178"/>
    </location>
</feature>
<comment type="caution">
    <text evidence="22">The sequence shown here is derived from an EMBL/GenBank/DDBJ whole genome shotgun (WGS) entry which is preliminary data.</text>
</comment>
<evidence type="ECO:0000259" key="21">
    <source>
        <dbReference type="Pfam" id="PF24621"/>
    </source>
</evidence>